<sequence>MDVSLSIATVMNLCFIMMPAFTFASINPRPTIPSTTASTGIPFQICDSSASFQNNSVFQQNLNIVLNALLSDTPTPSKLFKVHVQGTDPDKVYGYNQCFFTSLSGADCSLCIQRAVNQTSVLCPNAIGAQIIYDECRVSYGTKDISSDMVIILVNVNKYSADSPFQHNLNKVWRRLREKAPLSADPVAFASGNSSDLAYGFAQCENLLKSDCAGRFKSGMSAVGLALGARVIYLNSFYRYENYDFFTGGVPFQIVDSAHPSVGLLEIAASSTQRSQIRSPGTQILQPRLPEHVSIPDILATVSGGAALLAVCIILVIYVRNITRQLLGFSEEGNPTKMANVAEGL</sequence>
<organism evidence="1 2">
    <name type="scientific">Diphasiastrum complanatum</name>
    <name type="common">Issler's clubmoss</name>
    <name type="synonym">Lycopodium complanatum</name>
    <dbReference type="NCBI Taxonomy" id="34168"/>
    <lineage>
        <taxon>Eukaryota</taxon>
        <taxon>Viridiplantae</taxon>
        <taxon>Streptophyta</taxon>
        <taxon>Embryophyta</taxon>
        <taxon>Tracheophyta</taxon>
        <taxon>Lycopodiopsida</taxon>
        <taxon>Lycopodiales</taxon>
        <taxon>Lycopodiaceae</taxon>
        <taxon>Lycopodioideae</taxon>
        <taxon>Diphasiastrum</taxon>
    </lineage>
</organism>
<evidence type="ECO:0000313" key="2">
    <source>
        <dbReference type="Proteomes" id="UP001162992"/>
    </source>
</evidence>
<dbReference type="Proteomes" id="UP001162992">
    <property type="component" value="Chromosome 3"/>
</dbReference>
<dbReference type="EMBL" id="CM055094">
    <property type="protein sequence ID" value="KAJ7561871.1"/>
    <property type="molecule type" value="Genomic_DNA"/>
</dbReference>
<accession>A0ACC2E5R6</accession>
<gene>
    <name evidence="1" type="ORF">O6H91_03G044900</name>
</gene>
<keyword evidence="2" id="KW-1185">Reference proteome</keyword>
<proteinExistence type="predicted"/>
<evidence type="ECO:0000313" key="1">
    <source>
        <dbReference type="EMBL" id="KAJ7561871.1"/>
    </source>
</evidence>
<reference evidence="2" key="1">
    <citation type="journal article" date="2024" name="Proc. Natl. Acad. Sci. U.S.A.">
        <title>Extraordinary preservation of gene collinearity over three hundred million years revealed in homosporous lycophytes.</title>
        <authorList>
            <person name="Li C."/>
            <person name="Wickell D."/>
            <person name="Kuo L.Y."/>
            <person name="Chen X."/>
            <person name="Nie B."/>
            <person name="Liao X."/>
            <person name="Peng D."/>
            <person name="Ji J."/>
            <person name="Jenkins J."/>
            <person name="Williams M."/>
            <person name="Shu S."/>
            <person name="Plott C."/>
            <person name="Barry K."/>
            <person name="Rajasekar S."/>
            <person name="Grimwood J."/>
            <person name="Han X."/>
            <person name="Sun S."/>
            <person name="Hou Z."/>
            <person name="He W."/>
            <person name="Dai G."/>
            <person name="Sun C."/>
            <person name="Schmutz J."/>
            <person name="Leebens-Mack J.H."/>
            <person name="Li F.W."/>
            <person name="Wang L."/>
        </authorList>
    </citation>
    <scope>NUCLEOTIDE SEQUENCE [LARGE SCALE GENOMIC DNA]</scope>
    <source>
        <strain evidence="2">cv. PW_Plant_1</strain>
    </source>
</reference>
<comment type="caution">
    <text evidence="1">The sequence shown here is derived from an EMBL/GenBank/DDBJ whole genome shotgun (WGS) entry which is preliminary data.</text>
</comment>
<protein>
    <submittedName>
        <fullName evidence="1">Uncharacterized protein</fullName>
    </submittedName>
</protein>
<name>A0ACC2E5R6_DIPCM</name>